<keyword evidence="2" id="KW-1133">Transmembrane helix</keyword>
<dbReference type="Proteomes" id="UP000186817">
    <property type="component" value="Unassembled WGS sequence"/>
</dbReference>
<name>A0A1Q9F2Y7_SYMMI</name>
<feature type="transmembrane region" description="Helical" evidence="2">
    <location>
        <begin position="253"/>
        <end position="274"/>
    </location>
</feature>
<dbReference type="OrthoDB" id="437918at2759"/>
<reference evidence="3 4" key="1">
    <citation type="submission" date="2016-02" db="EMBL/GenBank/DDBJ databases">
        <title>Genome analysis of coral dinoflagellate symbionts highlights evolutionary adaptations to a symbiotic lifestyle.</title>
        <authorList>
            <person name="Aranda M."/>
            <person name="Li Y."/>
            <person name="Liew Y.J."/>
            <person name="Baumgarten S."/>
            <person name="Simakov O."/>
            <person name="Wilson M."/>
            <person name="Piel J."/>
            <person name="Ashoor H."/>
            <person name="Bougouffa S."/>
            <person name="Bajic V.B."/>
            <person name="Ryu T."/>
            <person name="Ravasi T."/>
            <person name="Bayer T."/>
            <person name="Micklem G."/>
            <person name="Kim H."/>
            <person name="Bhak J."/>
            <person name="Lajeunesse T.C."/>
            <person name="Voolstra C.R."/>
        </authorList>
    </citation>
    <scope>NUCLEOTIDE SEQUENCE [LARGE SCALE GENOMIC DNA]</scope>
    <source>
        <strain evidence="3 4">CCMP2467</strain>
    </source>
</reference>
<dbReference type="EMBL" id="LSRX01000020">
    <property type="protein sequence ID" value="OLQ14041.1"/>
    <property type="molecule type" value="Genomic_DNA"/>
</dbReference>
<keyword evidence="2" id="KW-0812">Transmembrane</keyword>
<sequence length="583" mass="64239">MLLSKLVANVMGYRQYTVLAPRANNSPNYVMCIDPFGICMLYTHGSCSLQLLAMMIDLEIPIQAKYTARLTLARQKGANICQGNASQHIPGGSLLPPGQHSFLDRAVTPAEAAEAEQVYAEVKAKATAKAKAKAKSPGPPPREERWRRNQNAYDQRWQQGLWIVMLFPLAAPAFHRSGTFASWTFDARDLSLHMMFPKDYSAFGLAQEQRPARVFMIISMLLRVGGFLSIYPISQAMRMFDVPEDRTEVQRTVGAEALVFMICLAFGFGGWCFFSRCFFLGISNDFSGAAEADPDLQQRVENKARDLSDQMFKSELKPTFKEYVMLHVDMLLFVWDLVSDVLAAWKFFELELYAFFAFQTAIMFMATWEECRVVRRLGSVQTVYFAVVESSMRGWPTDNLLAIMMQEKMIEAIPSSLLFAVASFFLPQSGGHQLLGRDISTLLYLFSLLKALTSMYSSTKAAYVLVHLDLGRHVAMAVERLGLPSAPVTQRAAGIPAQVGPSHRQGPGPSAEVVGPTFPPGIAPPPTAPPAAPTGKTPQPAAPAQPPWAAGTIRPAIQSSFDLSMPALPPIQVGAPRRAGDKE</sequence>
<feature type="region of interest" description="Disordered" evidence="1">
    <location>
        <begin position="496"/>
        <end position="583"/>
    </location>
</feature>
<keyword evidence="2" id="KW-0472">Membrane</keyword>
<evidence type="ECO:0000256" key="2">
    <source>
        <dbReference type="SAM" id="Phobius"/>
    </source>
</evidence>
<comment type="caution">
    <text evidence="3">The sequence shown here is derived from an EMBL/GenBank/DDBJ whole genome shotgun (WGS) entry which is preliminary data.</text>
</comment>
<evidence type="ECO:0000256" key="1">
    <source>
        <dbReference type="SAM" id="MobiDB-lite"/>
    </source>
</evidence>
<protein>
    <submittedName>
        <fullName evidence="3">Uncharacterized protein</fullName>
    </submittedName>
</protein>
<proteinExistence type="predicted"/>
<accession>A0A1Q9F2Y7</accession>
<feature type="compositionally biased region" description="Pro residues" evidence="1">
    <location>
        <begin position="517"/>
        <end position="532"/>
    </location>
</feature>
<evidence type="ECO:0000313" key="4">
    <source>
        <dbReference type="Proteomes" id="UP000186817"/>
    </source>
</evidence>
<keyword evidence="4" id="KW-1185">Reference proteome</keyword>
<gene>
    <name evidence="3" type="ORF">AK812_SmicGene1835</name>
</gene>
<organism evidence="3 4">
    <name type="scientific">Symbiodinium microadriaticum</name>
    <name type="common">Dinoflagellate</name>
    <name type="synonym">Zooxanthella microadriatica</name>
    <dbReference type="NCBI Taxonomy" id="2951"/>
    <lineage>
        <taxon>Eukaryota</taxon>
        <taxon>Sar</taxon>
        <taxon>Alveolata</taxon>
        <taxon>Dinophyceae</taxon>
        <taxon>Suessiales</taxon>
        <taxon>Symbiodiniaceae</taxon>
        <taxon>Symbiodinium</taxon>
    </lineage>
</organism>
<feature type="transmembrane region" description="Helical" evidence="2">
    <location>
        <begin position="214"/>
        <end position="233"/>
    </location>
</feature>
<dbReference type="AlphaFoldDB" id="A0A1Q9F2Y7"/>
<evidence type="ECO:0000313" key="3">
    <source>
        <dbReference type="EMBL" id="OLQ14041.1"/>
    </source>
</evidence>